<dbReference type="KEGG" id="rmb:K529_006855"/>
<dbReference type="Gene3D" id="3.40.190.10">
    <property type="entry name" value="Periplasmic binding protein-like II"/>
    <property type="match status" value="1"/>
</dbReference>
<dbReference type="AlphaFoldDB" id="A0A1B1A1Q7"/>
<sequence>MRPLFFSSIRSTMTGIALLASATLASAESAHGIAMYGDPALPRGFKSLPYVNPDAPKGGTVVFGNLGGFDSLNPFTQKGNPPWQMRFWGYESLMGRSYDEPFSLYGLLAESIETPEDRSWVEFTLREEARFSDGSPVTVEDVIWSYETLGTEGNLRYRGFWTKVDKIEKTGPRSVRLTFNVEDRELALIAGLRPILKKAQWEGRDFADAAPDEAPLGSAPYVVSDFELGRSITFTRNQDYWGKDLPLRQGTNNFDEMRLEFFGDQTVLFEAFKAGELSAVREFNAAKWSSDYNFARVQNGAVIKTEIPNQKPSGMTGLVMNTRRAPLDDWRVRQALIEAFNYEFINDTLTGGRLPRITSYFSNSYLSMQPGAATGRVAALLDPYKDELLPGTLEGYELPVSDGSERNRANLRRARGLLQDAGWTVEEGVLQNAEGEPMHLKVLLQHGNLGEAEMQKAVEIYANALSRLGITMTADLVDSAQYVERQNAYEFDLTFFRRSLSLSPGNEQMLYWGSDGADLPGSRNLMGMNSAAAEAMIKHMLTTKSSDEFIAATRALDRVLTAGRYVIPIWQYAKSRIAHDSQLRYPMRIPIYGDGEYYMPEVWWQASE</sequence>
<dbReference type="GO" id="GO:0043190">
    <property type="term" value="C:ATP-binding cassette (ABC) transporter complex"/>
    <property type="evidence" value="ECO:0007669"/>
    <property type="project" value="InterPro"/>
</dbReference>
<dbReference type="Pfam" id="PF00496">
    <property type="entry name" value="SBP_bac_5"/>
    <property type="match status" value="1"/>
</dbReference>
<organism evidence="6 7">
    <name type="scientific">Tritonibacter mobilis F1926</name>
    <dbReference type="NCBI Taxonomy" id="1265309"/>
    <lineage>
        <taxon>Bacteria</taxon>
        <taxon>Pseudomonadati</taxon>
        <taxon>Pseudomonadota</taxon>
        <taxon>Alphaproteobacteria</taxon>
        <taxon>Rhodobacterales</taxon>
        <taxon>Paracoccaceae</taxon>
        <taxon>Tritonibacter</taxon>
    </lineage>
</organism>
<dbReference type="GO" id="GO:0042884">
    <property type="term" value="P:microcin transport"/>
    <property type="evidence" value="ECO:0007669"/>
    <property type="project" value="TreeGrafter"/>
</dbReference>
<comment type="subcellular location">
    <subcellularLocation>
        <location evidence="1">Periplasm</location>
    </subcellularLocation>
</comment>
<dbReference type="InterPro" id="IPR000914">
    <property type="entry name" value="SBP_5_dom"/>
</dbReference>
<comment type="similarity">
    <text evidence="2">Belongs to the bacterial solute-binding protein 5 family.</text>
</comment>
<protein>
    <submittedName>
        <fullName evidence="6">ABC transporter substrate-binding protein</fullName>
    </submittedName>
</protein>
<evidence type="ECO:0000259" key="5">
    <source>
        <dbReference type="Pfam" id="PF00496"/>
    </source>
</evidence>
<dbReference type="CDD" id="cd08497">
    <property type="entry name" value="MbnE-like"/>
    <property type="match status" value="1"/>
</dbReference>
<feature type="signal peptide" evidence="4">
    <location>
        <begin position="1"/>
        <end position="27"/>
    </location>
</feature>
<dbReference type="GO" id="GO:0015833">
    <property type="term" value="P:peptide transport"/>
    <property type="evidence" value="ECO:0007669"/>
    <property type="project" value="TreeGrafter"/>
</dbReference>
<dbReference type="GO" id="GO:1904680">
    <property type="term" value="F:peptide transmembrane transporter activity"/>
    <property type="evidence" value="ECO:0007669"/>
    <property type="project" value="TreeGrafter"/>
</dbReference>
<feature type="domain" description="Solute-binding protein family 5" evidence="5">
    <location>
        <begin position="104"/>
        <end position="516"/>
    </location>
</feature>
<feature type="chain" id="PRO_5008518306" evidence="4">
    <location>
        <begin position="28"/>
        <end position="608"/>
    </location>
</feature>
<reference evidence="6 7" key="1">
    <citation type="journal article" date="2016" name="ISME J.">
        <title>Global occurrence and heterogeneity of the Roseobacter-clade species Ruegeria mobilis.</title>
        <authorList>
            <person name="Sonnenschein E."/>
            <person name="Gram L."/>
        </authorList>
    </citation>
    <scope>NUCLEOTIDE SEQUENCE [LARGE SCALE GENOMIC DNA]</scope>
    <source>
        <strain evidence="6 7">F1926</strain>
    </source>
</reference>
<keyword evidence="3 4" id="KW-0732">Signal</keyword>
<dbReference type="GeneID" id="28249537"/>
<dbReference type="OrthoDB" id="9803988at2"/>
<evidence type="ECO:0000256" key="4">
    <source>
        <dbReference type="SAM" id="SignalP"/>
    </source>
</evidence>
<dbReference type="PIRSF" id="PIRSF002741">
    <property type="entry name" value="MppA"/>
    <property type="match status" value="1"/>
</dbReference>
<dbReference type="Proteomes" id="UP000013243">
    <property type="component" value="Chromosome"/>
</dbReference>
<evidence type="ECO:0000256" key="2">
    <source>
        <dbReference type="ARBA" id="ARBA00005695"/>
    </source>
</evidence>
<proteinExistence type="inferred from homology"/>
<dbReference type="GO" id="GO:0030288">
    <property type="term" value="C:outer membrane-bounded periplasmic space"/>
    <property type="evidence" value="ECO:0007669"/>
    <property type="project" value="TreeGrafter"/>
</dbReference>
<evidence type="ECO:0000256" key="1">
    <source>
        <dbReference type="ARBA" id="ARBA00004418"/>
    </source>
</evidence>
<dbReference type="STRING" id="1265309.K529_006855"/>
<gene>
    <name evidence="6" type="ORF">K529_006855</name>
</gene>
<dbReference type="InterPro" id="IPR039424">
    <property type="entry name" value="SBP_5"/>
</dbReference>
<dbReference type="InterPro" id="IPR030678">
    <property type="entry name" value="Peptide/Ni-bd"/>
</dbReference>
<dbReference type="PANTHER" id="PTHR30290:SF64">
    <property type="entry name" value="ABC TRANSPORTER PERIPLASMIC BINDING PROTEIN"/>
    <property type="match status" value="1"/>
</dbReference>
<evidence type="ECO:0000256" key="3">
    <source>
        <dbReference type="ARBA" id="ARBA00022729"/>
    </source>
</evidence>
<accession>A0A1B1A1Q7</accession>
<dbReference type="PANTHER" id="PTHR30290">
    <property type="entry name" value="PERIPLASMIC BINDING COMPONENT OF ABC TRANSPORTER"/>
    <property type="match status" value="1"/>
</dbReference>
<evidence type="ECO:0000313" key="7">
    <source>
        <dbReference type="Proteomes" id="UP000013243"/>
    </source>
</evidence>
<name>A0A1B1A1Q7_9RHOB</name>
<dbReference type="RefSeq" id="WP_005611533.1">
    <property type="nucleotide sequence ID" value="NZ_CP015230.1"/>
</dbReference>
<dbReference type="SUPFAM" id="SSF53850">
    <property type="entry name" value="Periplasmic binding protein-like II"/>
    <property type="match status" value="1"/>
</dbReference>
<dbReference type="EMBL" id="CP015230">
    <property type="protein sequence ID" value="ANP40481.1"/>
    <property type="molecule type" value="Genomic_DNA"/>
</dbReference>
<evidence type="ECO:0000313" key="6">
    <source>
        <dbReference type="EMBL" id="ANP40481.1"/>
    </source>
</evidence>
<dbReference type="Gene3D" id="3.10.105.10">
    <property type="entry name" value="Dipeptide-binding Protein, Domain 3"/>
    <property type="match status" value="1"/>
</dbReference>